<sequence length="338" mass="35592">MRRRDVLAGAAGMLGAGVGAGLAPARAEVGAVAIARQPSLGHLPLMLMEEQGLLQKAAAARGLAGLEARYLTLAGGAAMNDALLSGQIQFAAGGVPPLVLLWSKTEGTAMAVKGVAAMNSMPLLMNTNNPRVRALSDFTDRDKIALPAVKVSVQAMFLQMAAEKELGPDRRNALDRLTVTLSHPDGMAALLAGNEITAHFTAAPIQELELRRPGIRTVLNSFDVLGEPSTFNVVWASSAFAAANPQVCAAFAAALDAALAAIEADKAEAARAYVRLARDASDVGLITEILNDPQVRFTATPRAIAKVADFMHRTGTIRRRPESWKDLFFPSVHGREGS</sequence>
<dbReference type="PANTHER" id="PTHR30024">
    <property type="entry name" value="ALIPHATIC SULFONATES-BINDING PROTEIN-RELATED"/>
    <property type="match status" value="1"/>
</dbReference>
<dbReference type="SUPFAM" id="SSF53850">
    <property type="entry name" value="Periplasmic binding protein-like II"/>
    <property type="match status" value="1"/>
</dbReference>
<protein>
    <submittedName>
        <fullName evidence="1">Nitrate ABC transporter substrate-binding protein</fullName>
    </submittedName>
</protein>
<organism evidence="1 2">
    <name type="scientific">Methylobacterium radiodurans</name>
    <dbReference type="NCBI Taxonomy" id="2202828"/>
    <lineage>
        <taxon>Bacteria</taxon>
        <taxon>Pseudomonadati</taxon>
        <taxon>Pseudomonadota</taxon>
        <taxon>Alphaproteobacteria</taxon>
        <taxon>Hyphomicrobiales</taxon>
        <taxon>Methylobacteriaceae</taxon>
        <taxon>Methylobacterium</taxon>
    </lineage>
</organism>
<keyword evidence="2" id="KW-1185">Reference proteome</keyword>
<dbReference type="InterPro" id="IPR006311">
    <property type="entry name" value="TAT_signal"/>
</dbReference>
<dbReference type="Pfam" id="PF13379">
    <property type="entry name" value="NMT1_2"/>
    <property type="match status" value="1"/>
</dbReference>
<gene>
    <name evidence="1" type="ORF">DK427_21095</name>
</gene>
<dbReference type="AlphaFoldDB" id="A0A2U8VVQ6"/>
<dbReference type="PROSITE" id="PS51318">
    <property type="entry name" value="TAT"/>
    <property type="match status" value="1"/>
</dbReference>
<dbReference type="EMBL" id="CP029551">
    <property type="protein sequence ID" value="AWN37919.1"/>
    <property type="molecule type" value="Genomic_DNA"/>
</dbReference>
<accession>A0A2U8VVQ6</accession>
<dbReference type="KEGG" id="meti:DK427_21095"/>
<dbReference type="Gene3D" id="3.40.190.10">
    <property type="entry name" value="Periplasmic binding protein-like II"/>
    <property type="match status" value="2"/>
</dbReference>
<reference evidence="1 2" key="1">
    <citation type="submission" date="2018-05" db="EMBL/GenBank/DDBJ databases">
        <title>Complete Genome Sequence of Methylobacterium sp. 17Sr1-43.</title>
        <authorList>
            <person name="Srinivasan S."/>
        </authorList>
    </citation>
    <scope>NUCLEOTIDE SEQUENCE [LARGE SCALE GENOMIC DNA]</scope>
    <source>
        <strain evidence="1 2">17Sr1-43</strain>
    </source>
</reference>
<name>A0A2U8VVQ6_9HYPH</name>
<dbReference type="OrthoDB" id="6788250at2"/>
<evidence type="ECO:0000313" key="2">
    <source>
        <dbReference type="Proteomes" id="UP000246058"/>
    </source>
</evidence>
<proteinExistence type="predicted"/>
<dbReference type="Proteomes" id="UP000246058">
    <property type="component" value="Chromosome"/>
</dbReference>
<dbReference type="PANTHER" id="PTHR30024:SF2">
    <property type="entry name" value="ABC TRANSPORTER SUBSTRATE-BINDING PROTEIN"/>
    <property type="match status" value="1"/>
</dbReference>
<dbReference type="RefSeq" id="WP_109953083.1">
    <property type="nucleotide sequence ID" value="NZ_CP029551.1"/>
</dbReference>
<evidence type="ECO:0000313" key="1">
    <source>
        <dbReference type="EMBL" id="AWN37919.1"/>
    </source>
</evidence>